<dbReference type="SUPFAM" id="SSF53756">
    <property type="entry name" value="UDP-Glycosyltransferase/glycogen phosphorylase"/>
    <property type="match status" value="1"/>
</dbReference>
<feature type="domain" description="Glycosyl transferase family 1" evidence="6">
    <location>
        <begin position="227"/>
        <end position="400"/>
    </location>
</feature>
<evidence type="ECO:0000256" key="4">
    <source>
        <dbReference type="ARBA" id="ARBA00022679"/>
    </source>
</evidence>
<organism evidence="9 10">
    <name type="scientific">Palleronia abyssalis</name>
    <dbReference type="NCBI Taxonomy" id="1501240"/>
    <lineage>
        <taxon>Bacteria</taxon>
        <taxon>Pseudomonadati</taxon>
        <taxon>Pseudomonadota</taxon>
        <taxon>Alphaproteobacteria</taxon>
        <taxon>Rhodobacterales</taxon>
        <taxon>Roseobacteraceae</taxon>
        <taxon>Palleronia</taxon>
    </lineage>
</organism>
<comment type="catalytic activity">
    <reaction evidence="5">
        <text>beta-D-fructose 6-phosphate + UDP-alpha-D-glucose = sucrose 6(F)-phosphate + UDP + H(+)</text>
        <dbReference type="Rhea" id="RHEA:22172"/>
        <dbReference type="ChEBI" id="CHEBI:15378"/>
        <dbReference type="ChEBI" id="CHEBI:57634"/>
        <dbReference type="ChEBI" id="CHEBI:57723"/>
        <dbReference type="ChEBI" id="CHEBI:58223"/>
        <dbReference type="ChEBI" id="CHEBI:58885"/>
        <dbReference type="EC" id="2.4.1.14"/>
    </reaction>
</comment>
<accession>A0A2R8BXJ8</accession>
<dbReference type="Pfam" id="PF05116">
    <property type="entry name" value="S6PP"/>
    <property type="match status" value="1"/>
</dbReference>
<proteinExistence type="inferred from homology"/>
<dbReference type="Gene3D" id="3.90.1070.10">
    <property type="match status" value="1"/>
</dbReference>
<gene>
    <name evidence="9" type="primary">mfppA_1</name>
    <name evidence="9" type="ORF">PAA8504_02694</name>
</gene>
<dbReference type="Pfam" id="PF00534">
    <property type="entry name" value="Glycos_transf_1"/>
    <property type="match status" value="1"/>
</dbReference>
<evidence type="ECO:0000259" key="6">
    <source>
        <dbReference type="Pfam" id="PF00534"/>
    </source>
</evidence>
<dbReference type="InterPro" id="IPR044161">
    <property type="entry name" value="SPS"/>
</dbReference>
<feature type="domain" description="Sucrose phosphatase-like" evidence="7">
    <location>
        <begin position="436"/>
        <end position="668"/>
    </location>
</feature>
<evidence type="ECO:0000259" key="8">
    <source>
        <dbReference type="Pfam" id="PF13579"/>
    </source>
</evidence>
<evidence type="ECO:0000313" key="9">
    <source>
        <dbReference type="EMBL" id="SPJ24853.1"/>
    </source>
</evidence>
<dbReference type="GO" id="GO:0016791">
    <property type="term" value="F:phosphatase activity"/>
    <property type="evidence" value="ECO:0007669"/>
    <property type="project" value="UniProtKB-ARBA"/>
</dbReference>
<evidence type="ECO:0000259" key="7">
    <source>
        <dbReference type="Pfam" id="PF05116"/>
    </source>
</evidence>
<name>A0A2R8BXJ8_9RHOB</name>
<keyword evidence="10" id="KW-1185">Reference proteome</keyword>
<dbReference type="InterPro" id="IPR028098">
    <property type="entry name" value="Glyco_trans_4-like_N"/>
</dbReference>
<reference evidence="9 10" key="1">
    <citation type="submission" date="2018-03" db="EMBL/GenBank/DDBJ databases">
        <authorList>
            <person name="Keele B.F."/>
        </authorList>
    </citation>
    <scope>NUCLEOTIDE SEQUENCE [LARGE SCALE GENOMIC DNA]</scope>
    <source>
        <strain evidence="9 10">CECT 8504</strain>
    </source>
</reference>
<dbReference type="NCBIfam" id="TIGR01484">
    <property type="entry name" value="HAD-SF-IIB"/>
    <property type="match status" value="1"/>
</dbReference>
<dbReference type="PANTHER" id="PTHR46039">
    <property type="entry name" value="SUCROSE-PHOSPHATE SYNTHASE 3-RELATED"/>
    <property type="match status" value="1"/>
</dbReference>
<dbReference type="InterPro" id="IPR001296">
    <property type="entry name" value="Glyco_trans_1"/>
</dbReference>
<sequence>MHIVHIALGGCLKAPPVHYGVTGDTGGHIAYILGAVEALAARDDVASVDVVTRAFRVDSLGHDYARPVERLGPKSRIVRLSTSSNAYLEKESLAAEIPALSRAFLDWIAALDRKPDAIHAHFADAARLAMAAKARFGIPFVYTPHSLGIDKRACGLTGPALKARIASEGEAIAQADAIVGSSRDEAERQVPAYGIGAAGRTHCVPPGIHLPAAGPRDRAEARLRPFLRDMTRPQVLAIARPVAKKNLPGLIDAFGRHDGLRDTANLVILAGQRDDVEGGTPEQTRVLRQMVDAIDRHDLWGKVAIPRRHDPQDVASLYRMTAEGRGVFANPALFEPFGLTVLEAARFGLPVVATDKGGPSEILPRIGHGRLVDPRNPDEVGQACFDLISDDGAWTKASEAALRNVGLYSWGNWATAVRRLYASLRSTPPKPVRAPKSILASDIDGTLTGSRAGVRLFSEWASDRGRARCLFAVATGRSIGEARRVLAKWRLPLPDLFITSVGTEIWRHGASGLVLCQDYAADLQRTWPRDDIADALSRIGLVPQAPFEQRPWKLSYVGTVSDSARAEAALREVGLVARVVPSHGRFIDVLPIRAGKARAVAFEAARQGLALSDCIGAGDSGNDRDMLEQCGRAILPANALDEIADLLTSDRLLRTRESHASGVVEGLEALGLVPQRIRA</sequence>
<dbReference type="SFLD" id="SFLDG01141">
    <property type="entry name" value="C2.B.1:_Sucrose_Phosphatase_Li"/>
    <property type="match status" value="1"/>
</dbReference>
<keyword evidence="9" id="KW-0378">Hydrolase</keyword>
<dbReference type="SFLD" id="SFLDS00003">
    <property type="entry name" value="Haloacid_Dehalogenase"/>
    <property type="match status" value="1"/>
</dbReference>
<dbReference type="Gene3D" id="3.40.50.1000">
    <property type="entry name" value="HAD superfamily/HAD-like"/>
    <property type="match status" value="1"/>
</dbReference>
<dbReference type="SUPFAM" id="SSF56784">
    <property type="entry name" value="HAD-like"/>
    <property type="match status" value="1"/>
</dbReference>
<feature type="domain" description="Glycosyltransferase subfamily 4-like N-terminal" evidence="8">
    <location>
        <begin position="26"/>
        <end position="207"/>
    </location>
</feature>
<dbReference type="OrthoDB" id="7847955at2"/>
<dbReference type="EC" id="2.4.1.14" evidence="2"/>
<evidence type="ECO:0000256" key="1">
    <source>
        <dbReference type="ARBA" id="ARBA00006530"/>
    </source>
</evidence>
<dbReference type="InterPro" id="IPR036412">
    <property type="entry name" value="HAD-like_sf"/>
</dbReference>
<evidence type="ECO:0000256" key="2">
    <source>
        <dbReference type="ARBA" id="ARBA00012536"/>
    </source>
</evidence>
<dbReference type="Proteomes" id="UP000244912">
    <property type="component" value="Unassembled WGS sequence"/>
</dbReference>
<dbReference type="InterPro" id="IPR006380">
    <property type="entry name" value="SPP-like_dom"/>
</dbReference>
<protein>
    <recommendedName>
        <fullName evidence="2">sucrose-phosphate synthase</fullName>
        <ecNumber evidence="2">2.4.1.14</ecNumber>
    </recommendedName>
</protein>
<keyword evidence="4" id="KW-0808">Transferase</keyword>
<dbReference type="SFLD" id="SFLDG01140">
    <property type="entry name" value="C2.B:_Phosphomannomutase_and_P"/>
    <property type="match status" value="1"/>
</dbReference>
<dbReference type="InterPro" id="IPR023214">
    <property type="entry name" value="HAD_sf"/>
</dbReference>
<evidence type="ECO:0000256" key="5">
    <source>
        <dbReference type="ARBA" id="ARBA00047471"/>
    </source>
</evidence>
<dbReference type="AlphaFoldDB" id="A0A2R8BXJ8"/>
<keyword evidence="3" id="KW-0328">Glycosyltransferase</keyword>
<comment type="similarity">
    <text evidence="1">Belongs to the glycosyltransferase 1 family.</text>
</comment>
<dbReference type="PANTHER" id="PTHR46039:SF5">
    <property type="entry name" value="SUCROSE-PHOSPHATE SYNTHASE 3-RELATED"/>
    <property type="match status" value="1"/>
</dbReference>
<dbReference type="Pfam" id="PF13579">
    <property type="entry name" value="Glyco_trans_4_4"/>
    <property type="match status" value="1"/>
</dbReference>
<evidence type="ECO:0000313" key="10">
    <source>
        <dbReference type="Proteomes" id="UP000244912"/>
    </source>
</evidence>
<dbReference type="EMBL" id="ONZF01000006">
    <property type="protein sequence ID" value="SPJ24853.1"/>
    <property type="molecule type" value="Genomic_DNA"/>
</dbReference>
<dbReference type="RefSeq" id="WP_108894674.1">
    <property type="nucleotide sequence ID" value="NZ_ONZF01000006.1"/>
</dbReference>
<dbReference type="GO" id="GO:0046524">
    <property type="term" value="F:sucrose-phosphate synthase activity"/>
    <property type="evidence" value="ECO:0007669"/>
    <property type="project" value="UniProtKB-EC"/>
</dbReference>
<dbReference type="InterPro" id="IPR006379">
    <property type="entry name" value="HAD-SF_hydro_IIB"/>
</dbReference>
<dbReference type="Gene3D" id="3.40.50.2000">
    <property type="entry name" value="Glycogen Phosphorylase B"/>
    <property type="match status" value="2"/>
</dbReference>
<evidence type="ECO:0000256" key="3">
    <source>
        <dbReference type="ARBA" id="ARBA00022676"/>
    </source>
</evidence>